<accession>A0A2W7CFV9</accession>
<evidence type="ECO:0000313" key="1">
    <source>
        <dbReference type="EMBL" id="PZV40338.1"/>
    </source>
</evidence>
<evidence type="ECO:0000313" key="2">
    <source>
        <dbReference type="Proteomes" id="UP000248616"/>
    </source>
</evidence>
<proteinExistence type="predicted"/>
<dbReference type="RefSeq" id="WP_111542568.1">
    <property type="nucleotide sequence ID" value="NZ_MZXV01000010.1"/>
</dbReference>
<organism evidence="1 2">
    <name type="scientific">Mesorhizobium kowhaii</name>
    <dbReference type="NCBI Taxonomy" id="1300272"/>
    <lineage>
        <taxon>Bacteria</taxon>
        <taxon>Pseudomonadati</taxon>
        <taxon>Pseudomonadota</taxon>
        <taxon>Alphaproteobacteria</taxon>
        <taxon>Hyphomicrobiales</taxon>
        <taxon>Phyllobacteriaceae</taxon>
        <taxon>Mesorhizobium</taxon>
    </lineage>
</organism>
<dbReference type="OrthoDB" id="8085684at2"/>
<name>A0A2W7CFV9_9HYPH</name>
<dbReference type="AlphaFoldDB" id="A0A2W7CFV9"/>
<comment type="caution">
    <text evidence="1">The sequence shown here is derived from an EMBL/GenBank/DDBJ whole genome shotgun (WGS) entry which is preliminary data.</text>
</comment>
<dbReference type="Proteomes" id="UP000248616">
    <property type="component" value="Unassembled WGS sequence"/>
</dbReference>
<gene>
    <name evidence="1" type="ORF">B5V02_01980</name>
</gene>
<dbReference type="EMBL" id="MZXV01000010">
    <property type="protein sequence ID" value="PZV40338.1"/>
    <property type="molecule type" value="Genomic_DNA"/>
</dbReference>
<reference evidence="2" key="1">
    <citation type="submission" date="2017-03" db="EMBL/GenBank/DDBJ databases">
        <authorList>
            <person name="Safronova V.I."/>
            <person name="Sazanova A.L."/>
            <person name="Chirak E.R."/>
        </authorList>
    </citation>
    <scope>NUCLEOTIDE SEQUENCE [LARGE SCALE GENOMIC DNA]</scope>
    <source>
        <strain evidence="2">Ach-343</strain>
    </source>
</reference>
<keyword evidence="2" id="KW-1185">Reference proteome</keyword>
<protein>
    <submittedName>
        <fullName evidence="1">Uncharacterized protein</fullName>
    </submittedName>
</protein>
<sequence length="75" mass="8032">MINPLRTDHIFQRAHALAESGTHGSPAIIIATLVAEGYPEATELLNSDNIRADLSRVCGAAANGRPAAPYRTLRH</sequence>